<comment type="caution">
    <text evidence="2">The sequence shown here is derived from an EMBL/GenBank/DDBJ whole genome shotgun (WGS) entry which is preliminary data.</text>
</comment>
<organism evidence="2 3">
    <name type="scientific">Flavobacterium seoulense</name>
    <dbReference type="NCBI Taxonomy" id="1492738"/>
    <lineage>
        <taxon>Bacteria</taxon>
        <taxon>Pseudomonadati</taxon>
        <taxon>Bacteroidota</taxon>
        <taxon>Flavobacteriia</taxon>
        <taxon>Flavobacteriales</taxon>
        <taxon>Flavobacteriaceae</taxon>
        <taxon>Flavobacterium</taxon>
    </lineage>
</organism>
<dbReference type="Proteomes" id="UP000027064">
    <property type="component" value="Unassembled WGS sequence"/>
</dbReference>
<dbReference type="AlphaFoldDB" id="A0A066WTT2"/>
<feature type="signal peptide" evidence="1">
    <location>
        <begin position="1"/>
        <end position="20"/>
    </location>
</feature>
<proteinExistence type="predicted"/>
<keyword evidence="3" id="KW-1185">Reference proteome</keyword>
<dbReference type="STRING" id="1492738.FEM21_08870"/>
<dbReference type="eggNOG" id="ENOG5032TAN">
    <property type="taxonomic scope" value="Bacteria"/>
</dbReference>
<sequence>MKQFLLFIMMCFGFSSYAQSEFGGTKFTPIAPLNTNKVAPKKVTPATTTEAPLIKAPDLFKKPDVVLPSSSKYHIGEETKSFSMEQTNDFVNPGDRVRDKMNESVSRSLIANGLKEDDSYISKKDVDFGVIRTKSDFLIVKIRDYGAIDGDLIQANSIHDYHTTILAHSLMLGAGFDDIRVNLKDGLNYLELIALNRGRLGGNTGNFEIYDQQGKLLITNYWDNIDKGVKSKFTFIKE</sequence>
<reference evidence="2 3" key="1">
    <citation type="submission" date="2014-05" db="EMBL/GenBank/DDBJ databases">
        <title>Genome Sequence of Flavobacterium sp. EM1321.</title>
        <authorList>
            <person name="Shin S.-K."/>
            <person name="Yi H."/>
        </authorList>
    </citation>
    <scope>NUCLEOTIDE SEQUENCE [LARGE SCALE GENOMIC DNA]</scope>
    <source>
        <strain evidence="2 3">EM1321</strain>
    </source>
</reference>
<evidence type="ECO:0000313" key="3">
    <source>
        <dbReference type="Proteomes" id="UP000027064"/>
    </source>
</evidence>
<evidence type="ECO:0008006" key="4">
    <source>
        <dbReference type="Google" id="ProtNLM"/>
    </source>
</evidence>
<dbReference type="PATRIC" id="fig|1492738.3.peg.880"/>
<protein>
    <recommendedName>
        <fullName evidence="4">Secreted protein</fullName>
    </recommendedName>
</protein>
<dbReference type="RefSeq" id="WP_035658273.1">
    <property type="nucleotide sequence ID" value="NZ_JNCA01000007.1"/>
</dbReference>
<accession>A0A066WTT2</accession>
<keyword evidence="1" id="KW-0732">Signal</keyword>
<evidence type="ECO:0000313" key="2">
    <source>
        <dbReference type="EMBL" id="KDN55988.1"/>
    </source>
</evidence>
<name>A0A066WTT2_9FLAO</name>
<gene>
    <name evidence="2" type="ORF">FEM21_08870</name>
</gene>
<dbReference type="EMBL" id="JNCA01000007">
    <property type="protein sequence ID" value="KDN55988.1"/>
    <property type="molecule type" value="Genomic_DNA"/>
</dbReference>
<evidence type="ECO:0000256" key="1">
    <source>
        <dbReference type="SAM" id="SignalP"/>
    </source>
</evidence>
<feature type="chain" id="PRO_5001634141" description="Secreted protein" evidence="1">
    <location>
        <begin position="21"/>
        <end position="238"/>
    </location>
</feature>
<dbReference type="OrthoDB" id="1148517at2"/>